<evidence type="ECO:0000313" key="4">
    <source>
        <dbReference type="Proteomes" id="UP000095228"/>
    </source>
</evidence>
<proteinExistence type="predicted"/>
<dbReference type="Gene3D" id="2.60.120.10">
    <property type="entry name" value="Jelly Rolls"/>
    <property type="match status" value="1"/>
</dbReference>
<dbReference type="InterPro" id="IPR036291">
    <property type="entry name" value="NAD(P)-bd_dom_sf"/>
</dbReference>
<protein>
    <submittedName>
        <fullName evidence="3">NAD dependent epimerase/dehydratase family protein</fullName>
    </submittedName>
</protein>
<dbReference type="EMBL" id="CP016094">
    <property type="protein sequence ID" value="AOS44994.1"/>
    <property type="molecule type" value="Genomic_DNA"/>
</dbReference>
<dbReference type="SUPFAM" id="SSF51735">
    <property type="entry name" value="NAD(P)-binding Rossmann-fold domains"/>
    <property type="match status" value="1"/>
</dbReference>
<dbReference type="CDD" id="cd07007">
    <property type="entry name" value="cupin_CapF-like_C"/>
    <property type="match status" value="1"/>
</dbReference>
<evidence type="ECO:0000313" key="3">
    <source>
        <dbReference type="EMBL" id="AOS44994.1"/>
    </source>
</evidence>
<dbReference type="Pfam" id="PF01370">
    <property type="entry name" value="Epimerase"/>
    <property type="match status" value="1"/>
</dbReference>
<gene>
    <name evidence="3" type="ORF">Verru16b_02063</name>
</gene>
<feature type="domain" description="Capsular polysaccharide assembling protein CapF C-terminal" evidence="2">
    <location>
        <begin position="267"/>
        <end position="376"/>
    </location>
</feature>
<name>A0A1D8AVR4_9BACT</name>
<dbReference type="InterPro" id="IPR029303">
    <property type="entry name" value="CapF_C"/>
</dbReference>
<dbReference type="PATRIC" id="fig|1838286.3.peg.2079"/>
<dbReference type="Pfam" id="PF14667">
    <property type="entry name" value="Polysacc_synt_C"/>
    <property type="match status" value="1"/>
</dbReference>
<feature type="domain" description="NAD-dependent epimerase/dehydratase" evidence="1">
    <location>
        <begin position="13"/>
        <end position="193"/>
    </location>
</feature>
<dbReference type="PANTHER" id="PTHR43245">
    <property type="entry name" value="BIFUNCTIONAL POLYMYXIN RESISTANCE PROTEIN ARNA"/>
    <property type="match status" value="1"/>
</dbReference>
<dbReference type="KEGG" id="obg:Verru16b_02063"/>
<dbReference type="STRING" id="1838286.Verru16b_02063"/>
<evidence type="ECO:0000259" key="1">
    <source>
        <dbReference type="Pfam" id="PF01370"/>
    </source>
</evidence>
<accession>A0A1D8AVR4</accession>
<keyword evidence="4" id="KW-1185">Reference proteome</keyword>
<evidence type="ECO:0000259" key="2">
    <source>
        <dbReference type="Pfam" id="PF14667"/>
    </source>
</evidence>
<sequence>MAPEAKAFRVKTVLVTGAQGFLGKHLVEALRRNPDTEVLEFHRGMELAALADVLPRVSVIHHLAGVNRPADPGDFATGNHGLTAELCRLLTSLKHRPLIVYASTIQALLDNPYGRSKRQAEVELERWAADEGGRAVVFRLPNVFGKWCRPNYNSAVATFCHNIARDLPITISDRARELELVYVDDVVAAFLGAQSQAIAPGQHAAGSVPRTFRVTLGRIADALQAFRAMRSTLVVPRMDDEFDRRLYATYLSYLEQDDFAYGLLPRSDQRGTLAEFVKQGGFGQIFVSRTLPGVTRGNHYHHTKTEKFLVLEGDAIVRFRSLLGGGVIEYPVHGRDLRVVDIPPGYTHSIENVGRTELITLFWASEVFDPAAPDTIACNVLTPSSP</sequence>
<dbReference type="PANTHER" id="PTHR43245:SF55">
    <property type="entry name" value="NAD(P)-BINDING DOMAIN-CONTAINING PROTEIN"/>
    <property type="match status" value="1"/>
</dbReference>
<dbReference type="Gene3D" id="3.40.50.720">
    <property type="entry name" value="NAD(P)-binding Rossmann-like Domain"/>
    <property type="match status" value="1"/>
</dbReference>
<organism evidence="3 4">
    <name type="scientific">Lacunisphaera limnophila</name>
    <dbReference type="NCBI Taxonomy" id="1838286"/>
    <lineage>
        <taxon>Bacteria</taxon>
        <taxon>Pseudomonadati</taxon>
        <taxon>Verrucomicrobiota</taxon>
        <taxon>Opitutia</taxon>
        <taxon>Opitutales</taxon>
        <taxon>Opitutaceae</taxon>
        <taxon>Lacunisphaera</taxon>
    </lineage>
</organism>
<dbReference type="SUPFAM" id="SSF51182">
    <property type="entry name" value="RmlC-like cupins"/>
    <property type="match status" value="1"/>
</dbReference>
<dbReference type="InterPro" id="IPR014710">
    <property type="entry name" value="RmlC-like_jellyroll"/>
</dbReference>
<reference evidence="3 4" key="1">
    <citation type="submission" date="2016-06" db="EMBL/GenBank/DDBJ databases">
        <title>Three novel species with peptidoglycan cell walls form the new genus Lacunisphaera gen. nov. in the family Opitutaceae of the verrucomicrobial subdivision 4.</title>
        <authorList>
            <person name="Rast P."/>
            <person name="Gloeckner I."/>
            <person name="Jogler M."/>
            <person name="Boedeker C."/>
            <person name="Jeske O."/>
            <person name="Wiegand S."/>
            <person name="Reinhardt R."/>
            <person name="Schumann P."/>
            <person name="Rohde M."/>
            <person name="Spring S."/>
            <person name="Gloeckner F.O."/>
            <person name="Jogler C."/>
        </authorList>
    </citation>
    <scope>NUCLEOTIDE SEQUENCE [LARGE SCALE GENOMIC DNA]</scope>
    <source>
        <strain evidence="3 4">IG16b</strain>
    </source>
</reference>
<dbReference type="InterPro" id="IPR011051">
    <property type="entry name" value="RmlC_Cupin_sf"/>
</dbReference>
<dbReference type="Proteomes" id="UP000095228">
    <property type="component" value="Chromosome"/>
</dbReference>
<dbReference type="InterPro" id="IPR001509">
    <property type="entry name" value="Epimerase_deHydtase"/>
</dbReference>
<dbReference type="AlphaFoldDB" id="A0A1D8AVR4"/>
<dbReference type="InterPro" id="IPR050177">
    <property type="entry name" value="Lipid_A_modif_metabolic_enz"/>
</dbReference>